<dbReference type="EMBL" id="CBAT010000058">
    <property type="protein sequence ID" value="CCZ86643.1"/>
    <property type="molecule type" value="Genomic_DNA"/>
</dbReference>
<feature type="domain" description="HTH cro/C1-type" evidence="1">
    <location>
        <begin position="16"/>
        <end position="70"/>
    </location>
</feature>
<dbReference type="GO" id="GO:0003677">
    <property type="term" value="F:DNA binding"/>
    <property type="evidence" value="ECO:0007669"/>
    <property type="project" value="UniProtKB-KW"/>
</dbReference>
<dbReference type="PROSITE" id="PS50943">
    <property type="entry name" value="HTH_CROC1"/>
    <property type="match status" value="1"/>
</dbReference>
<dbReference type="SMART" id="SM00530">
    <property type="entry name" value="HTH_XRE"/>
    <property type="match status" value="1"/>
</dbReference>
<proteinExistence type="predicted"/>
<dbReference type="InterPro" id="IPR010982">
    <property type="entry name" value="Lambda_DNA-bd_dom_sf"/>
</dbReference>
<comment type="caution">
    <text evidence="2">The sequence shown here is derived from an EMBL/GenBank/DDBJ whole genome shotgun (WGS) entry which is preliminary data.</text>
</comment>
<dbReference type="AlphaFoldDB" id="R5V7U8"/>
<dbReference type="Gene3D" id="1.10.260.40">
    <property type="entry name" value="lambda repressor-like DNA-binding domains"/>
    <property type="match status" value="1"/>
</dbReference>
<evidence type="ECO:0000313" key="2">
    <source>
        <dbReference type="EMBL" id="CCZ86643.1"/>
    </source>
</evidence>
<dbReference type="SUPFAM" id="SSF47413">
    <property type="entry name" value="lambda repressor-like DNA-binding domains"/>
    <property type="match status" value="1"/>
</dbReference>
<accession>R5V7U8</accession>
<name>R5V7U8_9BACT</name>
<sequence>MYLCRIQTKMAYMNRIKEVLDAKGISQTELANRLGKTFNMVNLYATNKVQPPIPVLYQIADILNIDVRELLIPNKINK</sequence>
<reference evidence="2" key="1">
    <citation type="submission" date="2012-11" db="EMBL/GenBank/DDBJ databases">
        <title>Dependencies among metagenomic species, viruses, plasmids and units of genetic variation.</title>
        <authorList>
            <person name="Nielsen H.B."/>
            <person name="Almeida M."/>
            <person name="Juncker A.S."/>
            <person name="Rasmussen S."/>
            <person name="Li J."/>
            <person name="Sunagawa S."/>
            <person name="Plichta D."/>
            <person name="Gautier L."/>
            <person name="Le Chatelier E."/>
            <person name="Peletier E."/>
            <person name="Bonde I."/>
            <person name="Nielsen T."/>
            <person name="Manichanh C."/>
            <person name="Arumugam M."/>
            <person name="Batto J."/>
            <person name="Santos M.B.Q.D."/>
            <person name="Blom N."/>
            <person name="Borruel N."/>
            <person name="Burgdorf K.S."/>
            <person name="Boumezbeur F."/>
            <person name="Casellas F."/>
            <person name="Dore J."/>
            <person name="Guarner F."/>
            <person name="Hansen T."/>
            <person name="Hildebrand F."/>
            <person name="Kaas R.S."/>
            <person name="Kennedy S."/>
            <person name="Kristiansen K."/>
            <person name="Kultima J.R."/>
            <person name="Leonard P."/>
            <person name="Levenez F."/>
            <person name="Lund O."/>
            <person name="Moumen B."/>
            <person name="Le Paslier D."/>
            <person name="Pons N."/>
            <person name="Pedersen O."/>
            <person name="Prifti E."/>
            <person name="Qin J."/>
            <person name="Raes J."/>
            <person name="Tap J."/>
            <person name="Tims S."/>
            <person name="Ussery D.W."/>
            <person name="Yamada T."/>
            <person name="MetaHit consortium"/>
            <person name="Renault P."/>
            <person name="Sicheritz-Ponten T."/>
            <person name="Bork P."/>
            <person name="Wang J."/>
            <person name="Brunak S."/>
            <person name="Ehrlich S.D."/>
        </authorList>
    </citation>
    <scope>NUCLEOTIDE SEQUENCE [LARGE SCALE GENOMIC DNA]</scope>
</reference>
<organism evidence="2 3">
    <name type="scientific">Phocaeicola plebeius CAG:211</name>
    <dbReference type="NCBI Taxonomy" id="1263052"/>
    <lineage>
        <taxon>Bacteria</taxon>
        <taxon>Pseudomonadati</taxon>
        <taxon>Bacteroidota</taxon>
        <taxon>Bacteroidia</taxon>
        <taxon>Bacteroidales</taxon>
        <taxon>Bacteroidaceae</taxon>
        <taxon>Phocaeicola</taxon>
    </lineage>
</organism>
<dbReference type="Proteomes" id="UP000018372">
    <property type="component" value="Unassembled WGS sequence"/>
</dbReference>
<dbReference type="Pfam" id="PF01381">
    <property type="entry name" value="HTH_3"/>
    <property type="match status" value="1"/>
</dbReference>
<keyword evidence="2" id="KW-0238">DNA-binding</keyword>
<evidence type="ECO:0000313" key="3">
    <source>
        <dbReference type="Proteomes" id="UP000018372"/>
    </source>
</evidence>
<evidence type="ECO:0000259" key="1">
    <source>
        <dbReference type="PROSITE" id="PS50943"/>
    </source>
</evidence>
<dbReference type="CDD" id="cd00093">
    <property type="entry name" value="HTH_XRE"/>
    <property type="match status" value="1"/>
</dbReference>
<gene>
    <name evidence="2" type="ORF">BN536_01493</name>
</gene>
<dbReference type="InterPro" id="IPR001387">
    <property type="entry name" value="Cro/C1-type_HTH"/>
</dbReference>
<protein>
    <submittedName>
        <fullName evidence="2">DNA-binding helix-turn-helix protein</fullName>
    </submittedName>
</protein>